<evidence type="ECO:0000313" key="2">
    <source>
        <dbReference type="Proteomes" id="UP000828941"/>
    </source>
</evidence>
<reference evidence="1 2" key="1">
    <citation type="journal article" date="2022" name="DNA Res.">
        <title>Chromosomal-level genome assembly of the orchid tree Bauhinia variegata (Leguminosae; Cercidoideae) supports the allotetraploid origin hypothesis of Bauhinia.</title>
        <authorList>
            <person name="Zhong Y."/>
            <person name="Chen Y."/>
            <person name="Zheng D."/>
            <person name="Pang J."/>
            <person name="Liu Y."/>
            <person name="Luo S."/>
            <person name="Meng S."/>
            <person name="Qian L."/>
            <person name="Wei D."/>
            <person name="Dai S."/>
            <person name="Zhou R."/>
        </authorList>
    </citation>
    <scope>NUCLEOTIDE SEQUENCE [LARGE SCALE GENOMIC DNA]</scope>
    <source>
        <strain evidence="1">BV-YZ2020</strain>
    </source>
</reference>
<name>A0ACB9PBR3_BAUVA</name>
<evidence type="ECO:0000313" key="1">
    <source>
        <dbReference type="EMBL" id="KAI4345364.1"/>
    </source>
</evidence>
<keyword evidence="2" id="KW-1185">Reference proteome</keyword>
<proteinExistence type="predicted"/>
<comment type="caution">
    <text evidence="1">The sequence shown here is derived from an EMBL/GenBank/DDBJ whole genome shotgun (WGS) entry which is preliminary data.</text>
</comment>
<sequence length="127" mass="14413">MGRDVLGKKLKWLGLRVLILEGAKINLIDRSRQTSPQCSSRLHQHQPPACAFVNLLEIQIPFLAALTHTAPSVLASHRNPPFLLSQEHYWIHPSKYFLSFLGIGFLSVFETRGRNKIEVQKDPSEKS</sequence>
<protein>
    <submittedName>
        <fullName evidence="1">Uncharacterized protein</fullName>
    </submittedName>
</protein>
<accession>A0ACB9PBR3</accession>
<gene>
    <name evidence="1" type="ORF">L6164_012495</name>
</gene>
<dbReference type="Proteomes" id="UP000828941">
    <property type="component" value="Chromosome 5"/>
</dbReference>
<dbReference type="EMBL" id="CM039430">
    <property type="protein sequence ID" value="KAI4345364.1"/>
    <property type="molecule type" value="Genomic_DNA"/>
</dbReference>
<organism evidence="1 2">
    <name type="scientific">Bauhinia variegata</name>
    <name type="common">Purple orchid tree</name>
    <name type="synonym">Phanera variegata</name>
    <dbReference type="NCBI Taxonomy" id="167791"/>
    <lineage>
        <taxon>Eukaryota</taxon>
        <taxon>Viridiplantae</taxon>
        <taxon>Streptophyta</taxon>
        <taxon>Embryophyta</taxon>
        <taxon>Tracheophyta</taxon>
        <taxon>Spermatophyta</taxon>
        <taxon>Magnoliopsida</taxon>
        <taxon>eudicotyledons</taxon>
        <taxon>Gunneridae</taxon>
        <taxon>Pentapetalae</taxon>
        <taxon>rosids</taxon>
        <taxon>fabids</taxon>
        <taxon>Fabales</taxon>
        <taxon>Fabaceae</taxon>
        <taxon>Cercidoideae</taxon>
        <taxon>Cercideae</taxon>
        <taxon>Bauhiniinae</taxon>
        <taxon>Bauhinia</taxon>
    </lineage>
</organism>